<keyword evidence="3" id="KW-1185">Reference proteome</keyword>
<dbReference type="EMBL" id="ML977139">
    <property type="protein sequence ID" value="KAF1991326.1"/>
    <property type="molecule type" value="Genomic_DNA"/>
</dbReference>
<dbReference type="AlphaFoldDB" id="A0A6G1HDL3"/>
<feature type="region of interest" description="Disordered" evidence="1">
    <location>
        <begin position="143"/>
        <end position="221"/>
    </location>
</feature>
<gene>
    <name evidence="2" type="ORF">K402DRAFT_450284</name>
</gene>
<accession>A0A6G1HDL3</accession>
<feature type="compositionally biased region" description="Basic and acidic residues" evidence="1">
    <location>
        <begin position="198"/>
        <end position="221"/>
    </location>
</feature>
<reference evidence="2" key="1">
    <citation type="journal article" date="2020" name="Stud. Mycol.">
        <title>101 Dothideomycetes genomes: a test case for predicting lifestyles and emergence of pathogens.</title>
        <authorList>
            <person name="Haridas S."/>
            <person name="Albert R."/>
            <person name="Binder M."/>
            <person name="Bloem J."/>
            <person name="Labutti K."/>
            <person name="Salamov A."/>
            <person name="Andreopoulos B."/>
            <person name="Baker S."/>
            <person name="Barry K."/>
            <person name="Bills G."/>
            <person name="Bluhm B."/>
            <person name="Cannon C."/>
            <person name="Castanera R."/>
            <person name="Culley D."/>
            <person name="Daum C."/>
            <person name="Ezra D."/>
            <person name="Gonzalez J."/>
            <person name="Henrissat B."/>
            <person name="Kuo A."/>
            <person name="Liang C."/>
            <person name="Lipzen A."/>
            <person name="Lutzoni F."/>
            <person name="Magnuson J."/>
            <person name="Mondo S."/>
            <person name="Nolan M."/>
            <person name="Ohm R."/>
            <person name="Pangilinan J."/>
            <person name="Park H.-J."/>
            <person name="Ramirez L."/>
            <person name="Alfaro M."/>
            <person name="Sun H."/>
            <person name="Tritt A."/>
            <person name="Yoshinaga Y."/>
            <person name="Zwiers L.-H."/>
            <person name="Turgeon B."/>
            <person name="Goodwin S."/>
            <person name="Spatafora J."/>
            <person name="Crous P."/>
            <person name="Grigoriev I."/>
        </authorList>
    </citation>
    <scope>NUCLEOTIDE SEQUENCE</scope>
    <source>
        <strain evidence="2">CBS 113979</strain>
    </source>
</reference>
<sequence>MQTFTITTKTEDHGPYLIPAAEMPWEMACEHIIATGTCQTCYGRYETEPAHLPFDGCRWGIVLLRHRAAYYHLLLAIIEHGFDGIPTEEAQIEYLMRSGALDDDENIKQAAMLLTGDQTGYANTIIPDTPAMNRVMERGPVLIPPRAPSLPAGRGPKGYYDGGGYREEGGAREAGEYREAATQTREAPTPGQRAGAAAEERNERAAGGRGDQEPPGRPDARIRTWEMLDYEFREDSGAWRLKPSYRRGV</sequence>
<name>A0A6G1HDL3_9PEZI</name>
<evidence type="ECO:0000313" key="2">
    <source>
        <dbReference type="EMBL" id="KAF1991326.1"/>
    </source>
</evidence>
<dbReference type="Proteomes" id="UP000800041">
    <property type="component" value="Unassembled WGS sequence"/>
</dbReference>
<proteinExistence type="predicted"/>
<evidence type="ECO:0000313" key="3">
    <source>
        <dbReference type="Proteomes" id="UP000800041"/>
    </source>
</evidence>
<organism evidence="2 3">
    <name type="scientific">Aulographum hederae CBS 113979</name>
    <dbReference type="NCBI Taxonomy" id="1176131"/>
    <lineage>
        <taxon>Eukaryota</taxon>
        <taxon>Fungi</taxon>
        <taxon>Dikarya</taxon>
        <taxon>Ascomycota</taxon>
        <taxon>Pezizomycotina</taxon>
        <taxon>Dothideomycetes</taxon>
        <taxon>Pleosporomycetidae</taxon>
        <taxon>Aulographales</taxon>
        <taxon>Aulographaceae</taxon>
    </lineage>
</organism>
<protein>
    <submittedName>
        <fullName evidence="2">Uncharacterized protein</fullName>
    </submittedName>
</protein>
<evidence type="ECO:0000256" key="1">
    <source>
        <dbReference type="SAM" id="MobiDB-lite"/>
    </source>
</evidence>
<feature type="compositionally biased region" description="Basic and acidic residues" evidence="1">
    <location>
        <begin position="164"/>
        <end position="179"/>
    </location>
</feature>